<evidence type="ECO:0000313" key="3">
    <source>
        <dbReference type="Proteomes" id="UP001341840"/>
    </source>
</evidence>
<reference evidence="2 3" key="1">
    <citation type="journal article" date="2023" name="Plants (Basel)">
        <title>Bridging the Gap: Combining Genomics and Transcriptomics Approaches to Understand Stylosanthes scabra, an Orphan Legume from the Brazilian Caatinga.</title>
        <authorList>
            <person name="Ferreira-Neto J.R.C."/>
            <person name="da Silva M.D."/>
            <person name="Binneck E."/>
            <person name="de Melo N.F."/>
            <person name="da Silva R.H."/>
            <person name="de Melo A.L.T.M."/>
            <person name="Pandolfi V."/>
            <person name="Bustamante F.O."/>
            <person name="Brasileiro-Vidal A.C."/>
            <person name="Benko-Iseppon A.M."/>
        </authorList>
    </citation>
    <scope>NUCLEOTIDE SEQUENCE [LARGE SCALE GENOMIC DNA]</scope>
    <source>
        <tissue evidence="2">Leaves</tissue>
    </source>
</reference>
<organism evidence="2 3">
    <name type="scientific">Stylosanthes scabra</name>
    <dbReference type="NCBI Taxonomy" id="79078"/>
    <lineage>
        <taxon>Eukaryota</taxon>
        <taxon>Viridiplantae</taxon>
        <taxon>Streptophyta</taxon>
        <taxon>Embryophyta</taxon>
        <taxon>Tracheophyta</taxon>
        <taxon>Spermatophyta</taxon>
        <taxon>Magnoliopsida</taxon>
        <taxon>eudicotyledons</taxon>
        <taxon>Gunneridae</taxon>
        <taxon>Pentapetalae</taxon>
        <taxon>rosids</taxon>
        <taxon>fabids</taxon>
        <taxon>Fabales</taxon>
        <taxon>Fabaceae</taxon>
        <taxon>Papilionoideae</taxon>
        <taxon>50 kb inversion clade</taxon>
        <taxon>dalbergioids sensu lato</taxon>
        <taxon>Dalbergieae</taxon>
        <taxon>Pterocarpus clade</taxon>
        <taxon>Stylosanthes</taxon>
    </lineage>
</organism>
<feature type="compositionally biased region" description="Basic residues" evidence="1">
    <location>
        <begin position="42"/>
        <end position="52"/>
    </location>
</feature>
<gene>
    <name evidence="2" type="ORF">PIB30_088162</name>
</gene>
<dbReference type="EMBL" id="JASCZI010092207">
    <property type="protein sequence ID" value="MED6152044.1"/>
    <property type="molecule type" value="Genomic_DNA"/>
</dbReference>
<sequence length="136" mass="14876">MSHSLSLATHSFTPHRLTHNAATRLLGYSLTHPSLTLETHTHPHRPVRPCQRRRGDNSPLHSPWVAVPSETTLLAAPPRPSSLRRMSVHRSHDKLAQAHCATSPLRRPAVSRSPVAVNCSLFAALTRPATSKSASL</sequence>
<dbReference type="Proteomes" id="UP001341840">
    <property type="component" value="Unassembled WGS sequence"/>
</dbReference>
<protein>
    <submittedName>
        <fullName evidence="2">Uncharacterized protein</fullName>
    </submittedName>
</protein>
<accession>A0ABU6TU78</accession>
<feature type="region of interest" description="Disordered" evidence="1">
    <location>
        <begin position="37"/>
        <end position="95"/>
    </location>
</feature>
<keyword evidence="3" id="KW-1185">Reference proteome</keyword>
<evidence type="ECO:0000256" key="1">
    <source>
        <dbReference type="SAM" id="MobiDB-lite"/>
    </source>
</evidence>
<name>A0ABU6TU78_9FABA</name>
<proteinExistence type="predicted"/>
<comment type="caution">
    <text evidence="2">The sequence shown here is derived from an EMBL/GenBank/DDBJ whole genome shotgun (WGS) entry which is preliminary data.</text>
</comment>
<evidence type="ECO:0000313" key="2">
    <source>
        <dbReference type="EMBL" id="MED6152044.1"/>
    </source>
</evidence>